<accession>A0ABV3P4F6</accession>
<dbReference type="EMBL" id="JBFNQN010000004">
    <property type="protein sequence ID" value="MEW9264515.1"/>
    <property type="molecule type" value="Genomic_DNA"/>
</dbReference>
<dbReference type="GO" id="GO:0016779">
    <property type="term" value="F:nucleotidyltransferase activity"/>
    <property type="evidence" value="ECO:0007669"/>
    <property type="project" value="UniProtKB-KW"/>
</dbReference>
<sequence>MSPDLNTLKSLADRLVRVPGIVGVSLGGSRARGEHTPDSDVDLGLYYRAPLDLDALRSLADDVADVPAGLVDPGGWGPWVDGGGWLRVDGTAVDWLYRDVDRVARSCSDAVAGRFEWHFQVGHPLGFPGTTYAGELAHGVLLADPTGELASVRRSVEEFPPALRDAVVGRLDEARFLLGGAAKAVPRGDSAYVAGCLFRVLLLCAHALHAGAGRFVLNEKGAVTATGRLPGAPTGFTERVHTLLAAPGRGPAALGASLRRAGEVLDETQDALGRTASGDRAQG</sequence>
<evidence type="ECO:0000313" key="3">
    <source>
        <dbReference type="Proteomes" id="UP001555826"/>
    </source>
</evidence>
<dbReference type="Pfam" id="PF01909">
    <property type="entry name" value="NTP_transf_2"/>
    <property type="match status" value="1"/>
</dbReference>
<proteinExistence type="predicted"/>
<reference evidence="2 3" key="1">
    <citation type="submission" date="2024-07" db="EMBL/GenBank/DDBJ databases">
        <authorList>
            <person name="Thanompreechachai J."/>
            <person name="Duangmal K."/>
        </authorList>
    </citation>
    <scope>NUCLEOTIDE SEQUENCE [LARGE SCALE GENOMIC DNA]</scope>
    <source>
        <strain evidence="2 3">KCTC 19886</strain>
    </source>
</reference>
<dbReference type="Proteomes" id="UP001555826">
    <property type="component" value="Unassembled WGS sequence"/>
</dbReference>
<comment type="caution">
    <text evidence="2">The sequence shown here is derived from an EMBL/GenBank/DDBJ whole genome shotgun (WGS) entry which is preliminary data.</text>
</comment>
<evidence type="ECO:0000259" key="1">
    <source>
        <dbReference type="Pfam" id="PF01909"/>
    </source>
</evidence>
<evidence type="ECO:0000313" key="2">
    <source>
        <dbReference type="EMBL" id="MEW9264515.1"/>
    </source>
</evidence>
<dbReference type="RefSeq" id="WP_367637247.1">
    <property type="nucleotide sequence ID" value="NZ_JBFNQN010000004.1"/>
</dbReference>
<protein>
    <submittedName>
        <fullName evidence="2">Nucleotidyltransferase domain-containing protein</fullName>
        <ecNumber evidence="2">2.7.7.-</ecNumber>
    </submittedName>
</protein>
<dbReference type="EC" id="2.7.7.-" evidence="2"/>
<name>A0ABV3P4F6_9ACTN</name>
<dbReference type="InterPro" id="IPR002934">
    <property type="entry name" value="Polymerase_NTP_transf_dom"/>
</dbReference>
<dbReference type="InterPro" id="IPR043519">
    <property type="entry name" value="NT_sf"/>
</dbReference>
<keyword evidence="2" id="KW-0808">Transferase</keyword>
<organism evidence="2 3">
    <name type="scientific">Kineococcus endophyticus</name>
    <dbReference type="NCBI Taxonomy" id="1181883"/>
    <lineage>
        <taxon>Bacteria</taxon>
        <taxon>Bacillati</taxon>
        <taxon>Actinomycetota</taxon>
        <taxon>Actinomycetes</taxon>
        <taxon>Kineosporiales</taxon>
        <taxon>Kineosporiaceae</taxon>
        <taxon>Kineococcus</taxon>
    </lineage>
</organism>
<dbReference type="Gene3D" id="3.30.460.10">
    <property type="entry name" value="Beta Polymerase, domain 2"/>
    <property type="match status" value="1"/>
</dbReference>
<gene>
    <name evidence="2" type="ORF">AB1207_07140</name>
</gene>
<dbReference type="SUPFAM" id="SSF81301">
    <property type="entry name" value="Nucleotidyltransferase"/>
    <property type="match status" value="1"/>
</dbReference>
<dbReference type="CDD" id="cd05403">
    <property type="entry name" value="NT_KNTase_like"/>
    <property type="match status" value="1"/>
</dbReference>
<keyword evidence="3" id="KW-1185">Reference proteome</keyword>
<keyword evidence="2" id="KW-0548">Nucleotidyltransferase</keyword>
<feature type="domain" description="Polymerase nucleotidyl transferase" evidence="1">
    <location>
        <begin position="11"/>
        <end position="52"/>
    </location>
</feature>